<dbReference type="Proteomes" id="UP001172756">
    <property type="component" value="Unassembled WGS sequence"/>
</dbReference>
<evidence type="ECO:0000256" key="2">
    <source>
        <dbReference type="ARBA" id="ARBA00022475"/>
    </source>
</evidence>
<accession>A0AB35MI65</accession>
<keyword evidence="2" id="KW-1003">Cell membrane</keyword>
<dbReference type="GO" id="GO:0005886">
    <property type="term" value="C:plasma membrane"/>
    <property type="evidence" value="ECO:0007669"/>
    <property type="project" value="UniProtKB-SubCell"/>
</dbReference>
<name>A0AB35MI65_9MICO</name>
<feature type="transmembrane region" description="Helical" evidence="6">
    <location>
        <begin position="6"/>
        <end position="29"/>
    </location>
</feature>
<organism evidence="7 8">
    <name type="scientific">Demequina lignilytica</name>
    <dbReference type="NCBI Taxonomy" id="3051663"/>
    <lineage>
        <taxon>Bacteria</taxon>
        <taxon>Bacillati</taxon>
        <taxon>Actinomycetota</taxon>
        <taxon>Actinomycetes</taxon>
        <taxon>Micrococcales</taxon>
        <taxon>Demequinaceae</taxon>
        <taxon>Demequina</taxon>
    </lineage>
</organism>
<evidence type="ECO:0000313" key="8">
    <source>
        <dbReference type="Proteomes" id="UP001172756"/>
    </source>
</evidence>
<dbReference type="GO" id="GO:0015171">
    <property type="term" value="F:amino acid transmembrane transporter activity"/>
    <property type="evidence" value="ECO:0007669"/>
    <property type="project" value="TreeGrafter"/>
</dbReference>
<dbReference type="Pfam" id="PF01810">
    <property type="entry name" value="LysE"/>
    <property type="match status" value="1"/>
</dbReference>
<evidence type="ECO:0000256" key="5">
    <source>
        <dbReference type="ARBA" id="ARBA00023136"/>
    </source>
</evidence>
<comment type="subcellular location">
    <subcellularLocation>
        <location evidence="1">Cell membrane</location>
        <topology evidence="1">Multi-pass membrane protein</topology>
    </subcellularLocation>
</comment>
<protein>
    <submittedName>
        <fullName evidence="7">LysE family translocator</fullName>
    </submittedName>
</protein>
<dbReference type="PIRSF" id="PIRSF006324">
    <property type="entry name" value="LeuE"/>
    <property type="match status" value="1"/>
</dbReference>
<dbReference type="InterPro" id="IPR001123">
    <property type="entry name" value="LeuE-type"/>
</dbReference>
<feature type="transmembrane region" description="Helical" evidence="6">
    <location>
        <begin position="151"/>
        <end position="172"/>
    </location>
</feature>
<dbReference type="PANTHER" id="PTHR30086:SF20">
    <property type="entry name" value="ARGININE EXPORTER PROTEIN ARGO-RELATED"/>
    <property type="match status" value="1"/>
</dbReference>
<evidence type="ECO:0000256" key="3">
    <source>
        <dbReference type="ARBA" id="ARBA00022692"/>
    </source>
</evidence>
<evidence type="ECO:0000256" key="1">
    <source>
        <dbReference type="ARBA" id="ARBA00004651"/>
    </source>
</evidence>
<feature type="transmembrane region" description="Helical" evidence="6">
    <location>
        <begin position="192"/>
        <end position="208"/>
    </location>
</feature>
<proteinExistence type="predicted"/>
<feature type="transmembrane region" description="Helical" evidence="6">
    <location>
        <begin position="71"/>
        <end position="89"/>
    </location>
</feature>
<dbReference type="PANTHER" id="PTHR30086">
    <property type="entry name" value="ARGININE EXPORTER PROTEIN ARGO"/>
    <property type="match status" value="1"/>
</dbReference>
<keyword evidence="3 6" id="KW-0812">Transmembrane</keyword>
<dbReference type="EMBL" id="JAUHQB010000004">
    <property type="protein sequence ID" value="MDN4483469.1"/>
    <property type="molecule type" value="Genomic_DNA"/>
</dbReference>
<comment type="caution">
    <text evidence="7">The sequence shown here is derived from an EMBL/GenBank/DDBJ whole genome shotgun (WGS) entry which is preliminary data.</text>
</comment>
<evidence type="ECO:0000256" key="4">
    <source>
        <dbReference type="ARBA" id="ARBA00022989"/>
    </source>
</evidence>
<gene>
    <name evidence="7" type="ORF">QQ002_07970</name>
</gene>
<reference evidence="7 8" key="1">
    <citation type="submission" date="2023-06" db="EMBL/GenBank/DDBJ databases">
        <title>SYSU T0a273.</title>
        <authorList>
            <person name="Gao L."/>
            <person name="Fang B.-Z."/>
            <person name="Li W.-J."/>
        </authorList>
    </citation>
    <scope>NUCLEOTIDE SEQUENCE [LARGE SCALE GENOMIC DNA]</scope>
    <source>
        <strain evidence="7 8">SYSU T0a273</strain>
    </source>
</reference>
<evidence type="ECO:0000313" key="7">
    <source>
        <dbReference type="EMBL" id="MDN4483469.1"/>
    </source>
</evidence>
<dbReference type="RefSeq" id="WP_301160322.1">
    <property type="nucleotide sequence ID" value="NZ_JAUHQB010000004.1"/>
</dbReference>
<keyword evidence="5 6" id="KW-0472">Membrane</keyword>
<sequence>MIAPHTLLAFSALAVVVIVIPGPSVLFVVGRALHLGRGPALVSVVGNAAGPLVHAALVAVGVGALVAASEAAFVVLKVIGGLYLIWLGIQAIRHRGEGLEAEDDGTAAPSVRRLLAESFTVGVTNPKTLVFVAAVLPQFADPDRGPVAAQILLLGAVFAALAVVSDGVYVLIASGARDWFAHSPGRLARVRAAGGGMIAALGVVVLLSRRVA</sequence>
<dbReference type="AlphaFoldDB" id="A0AB35MI65"/>
<keyword evidence="4 6" id="KW-1133">Transmembrane helix</keyword>
<evidence type="ECO:0000256" key="6">
    <source>
        <dbReference type="SAM" id="Phobius"/>
    </source>
</evidence>